<reference evidence="8" key="1">
    <citation type="journal article" date="2022" name="Int. J. Syst. Evol. Microbiol.">
        <title>Anaeromyxobacter oryzae sp. nov., Anaeromyxobacter diazotrophicus sp. nov. and Anaeromyxobacter paludicola sp. nov., isolated from paddy soils.</title>
        <authorList>
            <person name="Itoh H."/>
            <person name="Xu Z."/>
            <person name="Mise K."/>
            <person name="Masuda Y."/>
            <person name="Ushijima N."/>
            <person name="Hayakawa C."/>
            <person name="Shiratori Y."/>
            <person name="Senoo K."/>
        </authorList>
    </citation>
    <scope>NUCLEOTIDE SEQUENCE [LARGE SCALE GENOMIC DNA]</scope>
    <source>
        <strain evidence="8">Red232</strain>
    </source>
</reference>
<feature type="region of interest" description="Disordered" evidence="5">
    <location>
        <begin position="1"/>
        <end position="30"/>
    </location>
</feature>
<keyword evidence="1" id="KW-0808">Transferase</keyword>
<evidence type="ECO:0000256" key="5">
    <source>
        <dbReference type="SAM" id="MobiDB-lite"/>
    </source>
</evidence>
<evidence type="ECO:0000256" key="2">
    <source>
        <dbReference type="ARBA" id="ARBA00022741"/>
    </source>
</evidence>
<dbReference type="InterPro" id="IPR008271">
    <property type="entry name" value="Ser/Thr_kinase_AS"/>
</dbReference>
<dbReference type="Pfam" id="PF00069">
    <property type="entry name" value="Pkinase"/>
    <property type="match status" value="1"/>
</dbReference>
<evidence type="ECO:0000313" key="7">
    <source>
        <dbReference type="EMBL" id="BDG06670.1"/>
    </source>
</evidence>
<dbReference type="EMBL" id="AP025591">
    <property type="protein sequence ID" value="BDG06670.1"/>
    <property type="molecule type" value="Genomic_DNA"/>
</dbReference>
<dbReference type="PROSITE" id="PS50011">
    <property type="entry name" value="PROTEIN_KINASE_DOM"/>
    <property type="match status" value="1"/>
</dbReference>
<dbReference type="Gene3D" id="3.30.200.20">
    <property type="entry name" value="Phosphorylase Kinase, domain 1"/>
    <property type="match status" value="1"/>
</dbReference>
<evidence type="ECO:0000256" key="3">
    <source>
        <dbReference type="ARBA" id="ARBA00022777"/>
    </source>
</evidence>
<evidence type="ECO:0000313" key="8">
    <source>
        <dbReference type="Proteomes" id="UP001162891"/>
    </source>
</evidence>
<dbReference type="Proteomes" id="UP001162891">
    <property type="component" value="Chromosome"/>
</dbReference>
<organism evidence="7 8">
    <name type="scientific">Anaeromyxobacter oryzae</name>
    <dbReference type="NCBI Taxonomy" id="2918170"/>
    <lineage>
        <taxon>Bacteria</taxon>
        <taxon>Pseudomonadati</taxon>
        <taxon>Myxococcota</taxon>
        <taxon>Myxococcia</taxon>
        <taxon>Myxococcales</taxon>
        <taxon>Cystobacterineae</taxon>
        <taxon>Anaeromyxobacteraceae</taxon>
        <taxon>Anaeromyxobacter</taxon>
    </lineage>
</organism>
<evidence type="ECO:0000259" key="6">
    <source>
        <dbReference type="PROSITE" id="PS50011"/>
    </source>
</evidence>
<keyword evidence="2" id="KW-0547">Nucleotide-binding</keyword>
<dbReference type="PANTHER" id="PTHR43289">
    <property type="entry name" value="MITOGEN-ACTIVATED PROTEIN KINASE KINASE KINASE 20-RELATED"/>
    <property type="match status" value="1"/>
</dbReference>
<dbReference type="SUPFAM" id="SSF56112">
    <property type="entry name" value="Protein kinase-like (PK-like)"/>
    <property type="match status" value="1"/>
</dbReference>
<dbReference type="PANTHER" id="PTHR43289:SF6">
    <property type="entry name" value="SERINE_THREONINE-PROTEIN KINASE NEKL-3"/>
    <property type="match status" value="1"/>
</dbReference>
<evidence type="ECO:0000256" key="4">
    <source>
        <dbReference type="ARBA" id="ARBA00022840"/>
    </source>
</evidence>
<dbReference type="CDD" id="cd14014">
    <property type="entry name" value="STKc_PknB_like"/>
    <property type="match status" value="1"/>
</dbReference>
<evidence type="ECO:0000256" key="1">
    <source>
        <dbReference type="ARBA" id="ARBA00022679"/>
    </source>
</evidence>
<sequence length="452" mass="47124">MVHDDDATIPLPGSTPPVPPRDGDPEEMAPGARAGAWELLALLARGGHGTVYVAEHRESGRRAAVKVLSRGFAASPEMAGRFVREARILARVRHPNIVDILELGILPDGRPFVAMELLDGRSLLDLLAGRGRMPIAEALEILGPVCAALDAAHREGVVHRDVKASNVFVEDGDPPRVKLLDFGVARSTGPDDPVLTAAGQRLGSAHAMAPELIRGQAVDARADVYALGVLLYQLLTGELPFWSEDAFELERLHLAAPAPRPGRLAPVPAAVDAVVERALAKRPEDRFSSAAAFLEALRAAAGQAGRGAERTGRATAIHVAFQPAADLDEEGAIALVGVEEEAARRLADAGYELDVRAGDALLATKVLPAGAAPGRAARADAIALGRALQQDLAALAGAAARVELCVHAGEIRLGPGDRRGGGAVYRTAEWVRPAPAGFFATSAAADGLEPAP</sequence>
<dbReference type="Gene3D" id="1.10.510.10">
    <property type="entry name" value="Transferase(Phosphotransferase) domain 1"/>
    <property type="match status" value="1"/>
</dbReference>
<dbReference type="InterPro" id="IPR000719">
    <property type="entry name" value="Prot_kinase_dom"/>
</dbReference>
<accession>A0ABM7X4H6</accession>
<feature type="domain" description="Protein kinase" evidence="6">
    <location>
        <begin position="37"/>
        <end position="298"/>
    </location>
</feature>
<gene>
    <name evidence="7" type="ORF">AMOR_56660</name>
</gene>
<keyword evidence="8" id="KW-1185">Reference proteome</keyword>
<name>A0ABM7X4H6_9BACT</name>
<dbReference type="SMART" id="SM00220">
    <property type="entry name" value="S_TKc"/>
    <property type="match status" value="1"/>
</dbReference>
<keyword evidence="3" id="KW-0418">Kinase</keyword>
<proteinExistence type="predicted"/>
<dbReference type="RefSeq" id="WP_248357150.1">
    <property type="nucleotide sequence ID" value="NZ_AP025591.1"/>
</dbReference>
<dbReference type="PROSITE" id="PS00108">
    <property type="entry name" value="PROTEIN_KINASE_ST"/>
    <property type="match status" value="1"/>
</dbReference>
<keyword evidence="4" id="KW-0067">ATP-binding</keyword>
<dbReference type="InterPro" id="IPR011009">
    <property type="entry name" value="Kinase-like_dom_sf"/>
</dbReference>
<protein>
    <recommendedName>
        <fullName evidence="6">Protein kinase domain-containing protein</fullName>
    </recommendedName>
</protein>